<proteinExistence type="predicted"/>
<gene>
    <name evidence="1" type="ORF">GS4_51_00330</name>
</gene>
<evidence type="ECO:0000313" key="1">
    <source>
        <dbReference type="EMBL" id="GAC71095.1"/>
    </source>
</evidence>
<dbReference type="STRING" id="1223545.GS4_51_00330"/>
<dbReference type="OrthoDB" id="4774274at2"/>
<name>M0QQY9_9ACTN</name>
<reference evidence="1 2" key="1">
    <citation type="submission" date="2013-01" db="EMBL/GenBank/DDBJ databases">
        <title>Whole genome shotgun sequence of Gordonia soli NBRC 108243.</title>
        <authorList>
            <person name="Isaki-Nakamura S."/>
            <person name="Hosoyama A."/>
            <person name="Tsuchikane K."/>
            <person name="Ando Y."/>
            <person name="Baba S."/>
            <person name="Ohji S."/>
            <person name="Hamada M."/>
            <person name="Tamura T."/>
            <person name="Yamazoe A."/>
            <person name="Yamazaki S."/>
            <person name="Fujita N."/>
        </authorList>
    </citation>
    <scope>NUCLEOTIDE SEQUENCE [LARGE SCALE GENOMIC DNA]</scope>
    <source>
        <strain evidence="1 2">NBRC 108243</strain>
    </source>
</reference>
<protein>
    <submittedName>
        <fullName evidence="1">Uncharacterized protein</fullName>
    </submittedName>
</protein>
<sequence>MTARFPHGNRVHRGNVHWCAERQCNIDLEELKSLDRFAWNGLVGLIEEAEGLGVDIDDTLVRSPLIRSPGGMVDPPWLGEFKTVGKAIRGGGARHWRLYFGEPTNHQDHVVGVRVWHKMSTWSQRVTDEREADAIRKAMKTLKWHFANEGYEWAKFPT</sequence>
<comment type="caution">
    <text evidence="1">The sequence shown here is derived from an EMBL/GenBank/DDBJ whole genome shotgun (WGS) entry which is preliminary data.</text>
</comment>
<organism evidence="1 2">
    <name type="scientific">Gordonia soli NBRC 108243</name>
    <dbReference type="NCBI Taxonomy" id="1223545"/>
    <lineage>
        <taxon>Bacteria</taxon>
        <taxon>Bacillati</taxon>
        <taxon>Actinomycetota</taxon>
        <taxon>Actinomycetes</taxon>
        <taxon>Mycobacteriales</taxon>
        <taxon>Gordoniaceae</taxon>
        <taxon>Gordonia</taxon>
    </lineage>
</organism>
<dbReference type="RefSeq" id="WP_007625811.1">
    <property type="nucleotide sequence ID" value="NZ_BANX01000051.1"/>
</dbReference>
<evidence type="ECO:0000313" key="2">
    <source>
        <dbReference type="Proteomes" id="UP000011666"/>
    </source>
</evidence>
<dbReference type="Proteomes" id="UP000011666">
    <property type="component" value="Unassembled WGS sequence"/>
</dbReference>
<dbReference type="AlphaFoldDB" id="M0QQY9"/>
<keyword evidence="2" id="KW-1185">Reference proteome</keyword>
<accession>M0QQY9</accession>
<dbReference type="EMBL" id="BANX01000051">
    <property type="protein sequence ID" value="GAC71095.1"/>
    <property type="molecule type" value="Genomic_DNA"/>
</dbReference>